<dbReference type="InterPro" id="IPR008979">
    <property type="entry name" value="Galactose-bd-like_sf"/>
</dbReference>
<evidence type="ECO:0000256" key="1">
    <source>
        <dbReference type="ARBA" id="ARBA00022729"/>
    </source>
</evidence>
<feature type="domain" description="Malectin" evidence="2">
    <location>
        <begin position="397"/>
        <end position="544"/>
    </location>
</feature>
<dbReference type="InterPro" id="IPR021720">
    <property type="entry name" value="Malectin_dom"/>
</dbReference>
<protein>
    <submittedName>
        <fullName evidence="4">FG-GAP-like repeat-containing protein</fullName>
    </submittedName>
</protein>
<dbReference type="Pfam" id="PF13517">
    <property type="entry name" value="FG-GAP_3"/>
    <property type="match status" value="3"/>
</dbReference>
<organism evidence="4 5">
    <name type="scientific">Hymenobacter volaticus</name>
    <dbReference type="NCBI Taxonomy" id="2932254"/>
    <lineage>
        <taxon>Bacteria</taxon>
        <taxon>Pseudomonadati</taxon>
        <taxon>Bacteroidota</taxon>
        <taxon>Cytophagia</taxon>
        <taxon>Cytophagales</taxon>
        <taxon>Hymenobacteraceae</taxon>
        <taxon>Hymenobacter</taxon>
    </lineage>
</organism>
<accession>A0ABY4GCL3</accession>
<dbReference type="SUPFAM" id="SSF49785">
    <property type="entry name" value="Galactose-binding domain-like"/>
    <property type="match status" value="1"/>
</dbReference>
<dbReference type="PANTHER" id="PTHR46580">
    <property type="entry name" value="SENSOR KINASE-RELATED"/>
    <property type="match status" value="1"/>
</dbReference>
<dbReference type="Gene3D" id="2.130.10.130">
    <property type="entry name" value="Integrin alpha, N-terminal"/>
    <property type="match status" value="1"/>
</dbReference>
<dbReference type="Pfam" id="PF11721">
    <property type="entry name" value="Malectin"/>
    <property type="match status" value="1"/>
</dbReference>
<dbReference type="NCBIfam" id="TIGR04183">
    <property type="entry name" value="Por_Secre_tail"/>
    <property type="match status" value="1"/>
</dbReference>
<geneLocation type="plasmid" evidence="4 5">
    <name>unnamed1</name>
</geneLocation>
<gene>
    <name evidence="4" type="ORF">MUN86_24340</name>
</gene>
<dbReference type="Proteomes" id="UP000830401">
    <property type="component" value="Plasmid unnamed1"/>
</dbReference>
<feature type="domain" description="Secretion system C-terminal sorting" evidence="3">
    <location>
        <begin position="575"/>
        <end position="652"/>
    </location>
</feature>
<dbReference type="SUPFAM" id="SSF69318">
    <property type="entry name" value="Integrin alpha N-terminal domain"/>
    <property type="match status" value="2"/>
</dbReference>
<evidence type="ECO:0000313" key="4">
    <source>
        <dbReference type="EMBL" id="UOQ68633.1"/>
    </source>
</evidence>
<evidence type="ECO:0000259" key="2">
    <source>
        <dbReference type="Pfam" id="PF11721"/>
    </source>
</evidence>
<keyword evidence="4" id="KW-0614">Plasmid</keyword>
<dbReference type="InterPro" id="IPR013517">
    <property type="entry name" value="FG-GAP"/>
</dbReference>
<reference evidence="4" key="1">
    <citation type="submission" date="2022-04" db="EMBL/GenBank/DDBJ databases">
        <title>Hymenobacter sp. isolated from the air.</title>
        <authorList>
            <person name="Won M."/>
            <person name="Lee C.-M."/>
            <person name="Woen H.-Y."/>
            <person name="Kwon S.-W."/>
        </authorList>
    </citation>
    <scope>NUCLEOTIDE SEQUENCE</scope>
    <source>
        <strain evidence="4">5420S-77</strain>
        <plasmid evidence="4">unnamed1</plasmid>
    </source>
</reference>
<evidence type="ECO:0000259" key="3">
    <source>
        <dbReference type="Pfam" id="PF18962"/>
    </source>
</evidence>
<dbReference type="InterPro" id="IPR026444">
    <property type="entry name" value="Secre_tail"/>
</dbReference>
<sequence length="654" mass="68468">MNSRLGLLSNKYFRAGETAYATVTTGVQNRDLQNLAKPFVFQFNIATAPSSAVFRSRPDVPLGNLYGITVGDVDGDSDLDLLAANQVTTGTTSTVSVRLNAGDGTFTVGQEVSGTGTGNVLLGDLNGDGTLDMITSDGVRLNYGGLFGNREAAGLGGRTLGDIDGDGDLDLLTEGVTTNSPTGSPVVRVRLNDGNARFSEGQLVPVAANSANVVLGDVNNDGSLDLLASSISNGAVSVRLNNGFGTFASSGQQLSVATMQEGLLLGDVDADGDLDLAAVNSGSTVTILLNDGQGTFSVSSYVNLGSYSVFGKFGDVDGDGDLDLLAGGPPNSVSVRLNDGHGNFSGEEAVIVTDNPRTLAVGDLDSDGTLDFITAASPSTSNGSASVRLNSRTEPLVVYKIKAGGGRVESTRGSFLADQYFSPQPGNTFATNASIEGTIDDALYQTERYGQDAVFSYALPLPNNQYMVTLHFAEIYWDTPGQRLFDVTAEGTKVLDDYDILRKVAPNTATTETFLVTVTDGELNLDFSALAADGGIDNPKLAALEVTVPPPGAIAKASSKIGKPTKVASALLEAYPNPFTTRTNLHWRTAETGYARLEVYNLFGKLLATPFEGTVEAGHDYKQLLAAKGLQPGTYICRLQLNGKSYTQRLVVSQ</sequence>
<dbReference type="PANTHER" id="PTHR46580:SF2">
    <property type="entry name" value="MAM DOMAIN-CONTAINING PROTEIN"/>
    <property type="match status" value="1"/>
</dbReference>
<evidence type="ECO:0000313" key="5">
    <source>
        <dbReference type="Proteomes" id="UP000830401"/>
    </source>
</evidence>
<keyword evidence="1" id="KW-0732">Signal</keyword>
<dbReference type="InterPro" id="IPR028994">
    <property type="entry name" value="Integrin_alpha_N"/>
</dbReference>
<keyword evidence="5" id="KW-1185">Reference proteome</keyword>
<dbReference type="RefSeq" id="WP_245126029.1">
    <property type="nucleotide sequence ID" value="NZ_CP095062.1"/>
</dbReference>
<proteinExistence type="predicted"/>
<name>A0ABY4GCL3_9BACT</name>
<dbReference type="Gene3D" id="2.60.120.430">
    <property type="entry name" value="Galactose-binding lectin"/>
    <property type="match status" value="1"/>
</dbReference>
<dbReference type="EMBL" id="CP095062">
    <property type="protein sequence ID" value="UOQ68633.1"/>
    <property type="molecule type" value="Genomic_DNA"/>
</dbReference>
<dbReference type="Pfam" id="PF18962">
    <property type="entry name" value="Por_Secre_tail"/>
    <property type="match status" value="1"/>
</dbReference>